<name>A0ABX3NQQ1_9BACT</name>
<dbReference type="Proteomes" id="UP000192277">
    <property type="component" value="Unassembled WGS sequence"/>
</dbReference>
<proteinExistence type="predicted"/>
<dbReference type="InterPro" id="IPR032710">
    <property type="entry name" value="NTF2-like_dom_sf"/>
</dbReference>
<evidence type="ECO:0000259" key="1">
    <source>
        <dbReference type="Pfam" id="PF13577"/>
    </source>
</evidence>
<dbReference type="Gene3D" id="3.10.450.50">
    <property type="match status" value="1"/>
</dbReference>
<evidence type="ECO:0000313" key="3">
    <source>
        <dbReference type="Proteomes" id="UP000192277"/>
    </source>
</evidence>
<gene>
    <name evidence="2" type="ORF">A4D02_09705</name>
</gene>
<dbReference type="RefSeq" id="WP_041346673.1">
    <property type="nucleotide sequence ID" value="NZ_LWBO01000034.1"/>
</dbReference>
<dbReference type="InterPro" id="IPR037401">
    <property type="entry name" value="SnoaL-like"/>
</dbReference>
<sequence length="146" mass="16507">MNSKEMADKAALKELIDEVAMLADKRDVHAQVQLFTENAISDTYAEGNLILGLKGRTAMEAAFTNFLKNIDTVYHFNGQQQFTINGDNATGTSYCMITLIGMENGKKMKTSIGAVYQDDYVYENNHWLIAKRTGDFQWQEKREVGH</sequence>
<accession>A0ABX3NQQ1</accession>
<comment type="caution">
    <text evidence="2">The sequence shown here is derived from an EMBL/GenBank/DDBJ whole genome shotgun (WGS) entry which is preliminary data.</text>
</comment>
<evidence type="ECO:0000313" key="2">
    <source>
        <dbReference type="EMBL" id="OQP43748.1"/>
    </source>
</evidence>
<reference evidence="2 3" key="1">
    <citation type="submission" date="2016-04" db="EMBL/GenBank/DDBJ databases">
        <authorList>
            <person name="Chen L."/>
            <person name="Zhuang W."/>
            <person name="Wang G."/>
        </authorList>
    </citation>
    <scope>NUCLEOTIDE SEQUENCE [LARGE SCALE GENOMIC DNA]</scope>
    <source>
        <strain evidence="3">GR20</strain>
    </source>
</reference>
<dbReference type="Pfam" id="PF13577">
    <property type="entry name" value="SnoaL_4"/>
    <property type="match status" value="1"/>
</dbReference>
<dbReference type="EMBL" id="LWBO01000034">
    <property type="protein sequence ID" value="OQP43748.1"/>
    <property type="molecule type" value="Genomic_DNA"/>
</dbReference>
<dbReference type="SUPFAM" id="SSF54427">
    <property type="entry name" value="NTF2-like"/>
    <property type="match status" value="1"/>
</dbReference>
<organism evidence="2 3">
    <name type="scientific">Niastella koreensis</name>
    <dbReference type="NCBI Taxonomy" id="354356"/>
    <lineage>
        <taxon>Bacteria</taxon>
        <taxon>Pseudomonadati</taxon>
        <taxon>Bacteroidota</taxon>
        <taxon>Chitinophagia</taxon>
        <taxon>Chitinophagales</taxon>
        <taxon>Chitinophagaceae</taxon>
        <taxon>Niastella</taxon>
    </lineage>
</organism>
<keyword evidence="3" id="KW-1185">Reference proteome</keyword>
<protein>
    <submittedName>
        <fullName evidence="2">Bile acid 7-alpha-dehydratase</fullName>
    </submittedName>
</protein>
<feature type="domain" description="SnoaL-like" evidence="1">
    <location>
        <begin position="5"/>
        <end position="133"/>
    </location>
</feature>